<name>A0A1F7YI44_9BACT</name>
<dbReference type="Proteomes" id="UP000179221">
    <property type="component" value="Unassembled WGS sequence"/>
</dbReference>
<dbReference type="AlphaFoldDB" id="A0A1F7YI44"/>
<sequence>MRKFSLSLSIAILSLLFVFYTKNLFAQNPTRDEFNRALETYSIKYEEYNKAHDEYVLAKAQYIKFKTLASKTNAQAATVDMLQKRDEVVIYYLYAIRARLNDSSITIDDAKKNDLFGKLDSEVSWFNTHKQNISTNDSLENLIIKSDEAKAEFKKFNFPVYDSLFSISRGRMVKYRSRFDTSFTGLTDLVAKIRTEKRAEYSLSEDKLNTIDRWVTEIRDRLIKSDSEMSKADEAAHKMTGEIDNRGTYNGALVSLGKANDYLKQSISYTKEIIREIKIAE</sequence>
<organism evidence="1 2">
    <name type="scientific">Candidatus Woesebacteria bacterium RIFCSPHIGHO2_01_FULL_40_22</name>
    <dbReference type="NCBI Taxonomy" id="1802499"/>
    <lineage>
        <taxon>Bacteria</taxon>
        <taxon>Candidatus Woeseibacteriota</taxon>
    </lineage>
</organism>
<gene>
    <name evidence="1" type="ORF">A2628_05880</name>
</gene>
<comment type="caution">
    <text evidence="1">The sequence shown here is derived from an EMBL/GenBank/DDBJ whole genome shotgun (WGS) entry which is preliminary data.</text>
</comment>
<reference evidence="1 2" key="1">
    <citation type="journal article" date="2016" name="Nat. Commun.">
        <title>Thousands of microbial genomes shed light on interconnected biogeochemical processes in an aquifer system.</title>
        <authorList>
            <person name="Anantharaman K."/>
            <person name="Brown C.T."/>
            <person name="Hug L.A."/>
            <person name="Sharon I."/>
            <person name="Castelle C.J."/>
            <person name="Probst A.J."/>
            <person name="Thomas B.C."/>
            <person name="Singh A."/>
            <person name="Wilkins M.J."/>
            <person name="Karaoz U."/>
            <person name="Brodie E.L."/>
            <person name="Williams K.H."/>
            <person name="Hubbard S.S."/>
            <person name="Banfield J.F."/>
        </authorList>
    </citation>
    <scope>NUCLEOTIDE SEQUENCE [LARGE SCALE GENOMIC DNA]</scope>
</reference>
<accession>A0A1F7YI44</accession>
<protein>
    <submittedName>
        <fullName evidence="1">Uncharacterized protein</fullName>
    </submittedName>
</protein>
<dbReference type="EMBL" id="MGGL01000008">
    <property type="protein sequence ID" value="OGM26942.1"/>
    <property type="molecule type" value="Genomic_DNA"/>
</dbReference>
<evidence type="ECO:0000313" key="2">
    <source>
        <dbReference type="Proteomes" id="UP000179221"/>
    </source>
</evidence>
<proteinExistence type="predicted"/>
<evidence type="ECO:0000313" key="1">
    <source>
        <dbReference type="EMBL" id="OGM26942.1"/>
    </source>
</evidence>